<accession>A0A2G8SH01</accession>
<evidence type="ECO:0000256" key="1">
    <source>
        <dbReference type="SAM" id="MobiDB-lite"/>
    </source>
</evidence>
<dbReference type="EMBL" id="AYKW01000009">
    <property type="protein sequence ID" value="PIL32977.1"/>
    <property type="molecule type" value="Genomic_DNA"/>
</dbReference>
<gene>
    <name evidence="2" type="ORF">GSI_05095</name>
</gene>
<keyword evidence="3" id="KW-1185">Reference proteome</keyword>
<protein>
    <submittedName>
        <fullName evidence="2">Uncharacterized protein</fullName>
    </submittedName>
</protein>
<feature type="region of interest" description="Disordered" evidence="1">
    <location>
        <begin position="218"/>
        <end position="253"/>
    </location>
</feature>
<evidence type="ECO:0000313" key="2">
    <source>
        <dbReference type="EMBL" id="PIL32977.1"/>
    </source>
</evidence>
<dbReference type="AlphaFoldDB" id="A0A2G8SH01"/>
<proteinExistence type="predicted"/>
<reference evidence="2 3" key="1">
    <citation type="journal article" date="2015" name="Sci. Rep.">
        <title>Chromosome-level genome map provides insights into diverse defense mechanisms in the medicinal fungus Ganoderma sinense.</title>
        <authorList>
            <person name="Zhu Y."/>
            <person name="Xu J."/>
            <person name="Sun C."/>
            <person name="Zhou S."/>
            <person name="Xu H."/>
            <person name="Nelson D.R."/>
            <person name="Qian J."/>
            <person name="Song J."/>
            <person name="Luo H."/>
            <person name="Xiang L."/>
            <person name="Li Y."/>
            <person name="Xu Z."/>
            <person name="Ji A."/>
            <person name="Wang L."/>
            <person name="Lu S."/>
            <person name="Hayward A."/>
            <person name="Sun W."/>
            <person name="Li X."/>
            <person name="Schwartz D.C."/>
            <person name="Wang Y."/>
            <person name="Chen S."/>
        </authorList>
    </citation>
    <scope>NUCLEOTIDE SEQUENCE [LARGE SCALE GENOMIC DNA]</scope>
    <source>
        <strain evidence="2 3">ZZ0214-1</strain>
    </source>
</reference>
<evidence type="ECO:0000313" key="3">
    <source>
        <dbReference type="Proteomes" id="UP000230002"/>
    </source>
</evidence>
<dbReference type="STRING" id="1077348.A0A2G8SH01"/>
<sequence length="253" mass="27826">MSLATSRGAPGAYHSHRDLLRGERLWAWGYSGVSASSAAGRRTSHSVITLSDIKGGIATVRLLRDLLCDSMLRFIPAPPDVRQRALHDPESVLPHVMAAAELPPLPLTIPVLKFSQSHSSDLIRHADNTLEPILTSPLGLYVSREPDEHHQRCGINEARHRPISNPESKHTRARKIGALTSSFVLDQPARPSLAQCRVLKPPPELRLPVMVSDHLGGYSMPARDGGEADEIESFPDSEGKSEERDWAKQRLCV</sequence>
<comment type="caution">
    <text evidence="2">The sequence shown here is derived from an EMBL/GenBank/DDBJ whole genome shotgun (WGS) entry which is preliminary data.</text>
</comment>
<organism evidence="2 3">
    <name type="scientific">Ganoderma sinense ZZ0214-1</name>
    <dbReference type="NCBI Taxonomy" id="1077348"/>
    <lineage>
        <taxon>Eukaryota</taxon>
        <taxon>Fungi</taxon>
        <taxon>Dikarya</taxon>
        <taxon>Basidiomycota</taxon>
        <taxon>Agaricomycotina</taxon>
        <taxon>Agaricomycetes</taxon>
        <taxon>Polyporales</taxon>
        <taxon>Polyporaceae</taxon>
        <taxon>Ganoderma</taxon>
    </lineage>
</organism>
<name>A0A2G8SH01_9APHY</name>
<dbReference type="Proteomes" id="UP000230002">
    <property type="component" value="Unassembled WGS sequence"/>
</dbReference>
<feature type="compositionally biased region" description="Basic and acidic residues" evidence="1">
    <location>
        <begin position="237"/>
        <end position="253"/>
    </location>
</feature>